<evidence type="ECO:0000256" key="1">
    <source>
        <dbReference type="ARBA" id="ARBA00004496"/>
    </source>
</evidence>
<sequence>MSQQQQQQYQYPHPGMGVPPSHHPQGGVMPPPPSGAFQPGAAPPPPMPGSVGMIPPMPGAAGMAPPMPGGASPAPPMPGGLSPAPPMMPGGLSPAPPMAMPGGPGPVAAPPPHGMPGPLPPMARTPPAGVPPPMPGAPVAAPPSAGFPPQMTPPAAGVPIPGGLVAAPPPLAGTPPVHGGAMVSPPPPAGAAAGSPPAVVTPPMGMPNIGRLSIQAEAPAPAPAAAATTTAYSPAANTPPMPAPQPSFQQQQQQQHHHHHHHQQPTPGQMAQSPPQPGQQYQQFQQPAQPPQFQATPVPGQIPIPRPGTGLAAPAYGGGSPASAPAGPTYHQAPGAGGVTGPPPAGGLFPPVPGMPTPGAPGFPAMGGMPAPPMPGAAHHAPPMIPHLPGTPQGAYPAAGPAPAHQPGHFPPAMGGNMPPGFLPPGAPMGGMGGTAPGGMGGSSLTRVPLALDDPGQINFFPSPPRIDESPFSVVPINHCDPQIQSCTVGMFPANSSVANKSKVPLGLFVSPFLSHLTKTKVPTATGRNIVRCRRCRAYINPYVTFVENNTRWKCCMCSTVNDGYPTPDVRQAVIEYVATESYLQAAPQAPAYIFVIDVSSAAVGNPVSESDPTIVMPPRLRLSLEVTQPHGIYLLLDGQHVFLFVRRQAHSSLLQELFGIPNYEALGQGRILLPGHKTAAPVRVANDSVPVSDYVKRIHAVIDAARKRNCSPLYQPLILLREDAASGGGSPPERSEFLVALLEDRCPWGANEAASSGDSHGSGAMSYSQFIRAIRTRMGN</sequence>
<dbReference type="PANTHER" id="PTHR13803:SF39">
    <property type="entry name" value="SECRETORY 24AB, ISOFORM A"/>
    <property type="match status" value="1"/>
</dbReference>
<dbReference type="SUPFAM" id="SSF82919">
    <property type="entry name" value="Zn-finger domain of Sec23/24"/>
    <property type="match status" value="1"/>
</dbReference>
<keyword evidence="7" id="KW-1185">Reference proteome</keyword>
<proteinExistence type="predicted"/>
<evidence type="ECO:0000256" key="2">
    <source>
        <dbReference type="ARBA" id="ARBA00022490"/>
    </source>
</evidence>
<dbReference type="Gene3D" id="2.30.30.380">
    <property type="entry name" value="Zn-finger domain of Sec23/24"/>
    <property type="match status" value="1"/>
</dbReference>
<dbReference type="GO" id="GO:0070971">
    <property type="term" value="C:endoplasmic reticulum exit site"/>
    <property type="evidence" value="ECO:0007669"/>
    <property type="project" value="TreeGrafter"/>
</dbReference>
<evidence type="ECO:0000313" key="7">
    <source>
        <dbReference type="Proteomes" id="UP000030693"/>
    </source>
</evidence>
<dbReference type="OMA" id="WYSSESE"/>
<accession>A0A058Z9Z4</accession>
<dbReference type="InterPro" id="IPR036174">
    <property type="entry name" value="Znf_Sec23_Sec24_sf"/>
</dbReference>
<dbReference type="EMBL" id="KB932203">
    <property type="protein sequence ID" value="KCV71050.1"/>
    <property type="molecule type" value="Genomic_DNA"/>
</dbReference>
<dbReference type="GeneID" id="20526725"/>
<dbReference type="SUPFAM" id="SSF82754">
    <property type="entry name" value="C-terminal, gelsolin-like domain of Sec23/24"/>
    <property type="match status" value="1"/>
</dbReference>
<dbReference type="Pfam" id="PF00626">
    <property type="entry name" value="Gelsolin"/>
    <property type="match status" value="1"/>
</dbReference>
<gene>
    <name evidence="6" type="ORF">H696_02000</name>
</gene>
<feature type="compositionally biased region" description="Low complexity" evidence="3">
    <location>
        <begin position="225"/>
        <end position="236"/>
    </location>
</feature>
<evidence type="ECO:0000313" key="6">
    <source>
        <dbReference type="EMBL" id="KCV71050.1"/>
    </source>
</evidence>
<feature type="region of interest" description="Disordered" evidence="3">
    <location>
        <begin position="176"/>
        <end position="198"/>
    </location>
</feature>
<evidence type="ECO:0000259" key="4">
    <source>
        <dbReference type="Pfam" id="PF00626"/>
    </source>
</evidence>
<comment type="subcellular location">
    <subcellularLocation>
        <location evidence="1">Cytoplasm</location>
    </subcellularLocation>
</comment>
<dbReference type="GO" id="GO:0090110">
    <property type="term" value="P:COPII-coated vesicle cargo loading"/>
    <property type="evidence" value="ECO:0007669"/>
    <property type="project" value="TreeGrafter"/>
</dbReference>
<feature type="domain" description="Zinc finger Sec23/Sec24-type" evidence="5">
    <location>
        <begin position="530"/>
        <end position="563"/>
    </location>
</feature>
<dbReference type="GO" id="GO:0008270">
    <property type="term" value="F:zinc ion binding"/>
    <property type="evidence" value="ECO:0007669"/>
    <property type="project" value="InterPro"/>
</dbReference>
<dbReference type="STRING" id="691883.A0A058Z9Z4"/>
<feature type="region of interest" description="Disordered" evidence="3">
    <location>
        <begin position="1"/>
        <end position="52"/>
    </location>
</feature>
<dbReference type="Proteomes" id="UP000030693">
    <property type="component" value="Unassembled WGS sequence"/>
</dbReference>
<name>A0A058Z9Z4_FONAL</name>
<dbReference type="AlphaFoldDB" id="A0A058Z9Z4"/>
<dbReference type="InterPro" id="IPR029006">
    <property type="entry name" value="ADF-H/Gelsolin-like_dom_sf"/>
</dbReference>
<dbReference type="InterPro" id="IPR050550">
    <property type="entry name" value="SEC23_SEC24_subfamily"/>
</dbReference>
<reference evidence="6" key="1">
    <citation type="submission" date="2013-04" db="EMBL/GenBank/DDBJ databases">
        <title>The Genome Sequence of Fonticula alba ATCC 38817.</title>
        <authorList>
            <consortium name="The Broad Institute Genomics Platform"/>
            <person name="Russ C."/>
            <person name="Cuomo C."/>
            <person name="Burger G."/>
            <person name="Gray M.W."/>
            <person name="Holland P.W.H."/>
            <person name="King N."/>
            <person name="Lang F.B.F."/>
            <person name="Roger A.J."/>
            <person name="Ruiz-Trillo I."/>
            <person name="Brown M."/>
            <person name="Walker B."/>
            <person name="Young S."/>
            <person name="Zeng Q."/>
            <person name="Gargeya S."/>
            <person name="Fitzgerald M."/>
            <person name="Haas B."/>
            <person name="Abouelleil A."/>
            <person name="Allen A.W."/>
            <person name="Alvarado L."/>
            <person name="Arachchi H.M."/>
            <person name="Berlin A.M."/>
            <person name="Chapman S.B."/>
            <person name="Gainer-Dewar J."/>
            <person name="Goldberg J."/>
            <person name="Griggs A."/>
            <person name="Gujja S."/>
            <person name="Hansen M."/>
            <person name="Howarth C."/>
            <person name="Imamovic A."/>
            <person name="Ireland A."/>
            <person name="Larimer J."/>
            <person name="McCowan C."/>
            <person name="Murphy C."/>
            <person name="Pearson M."/>
            <person name="Poon T.W."/>
            <person name="Priest M."/>
            <person name="Roberts A."/>
            <person name="Saif S."/>
            <person name="Shea T."/>
            <person name="Sisk P."/>
            <person name="Sykes S."/>
            <person name="Wortman J."/>
            <person name="Nusbaum C."/>
            <person name="Birren B."/>
        </authorList>
    </citation>
    <scope>NUCLEOTIDE SEQUENCE [LARGE SCALE GENOMIC DNA]</scope>
    <source>
        <strain evidence="6">ATCC 38817</strain>
    </source>
</reference>
<keyword evidence="2" id="KW-0963">Cytoplasm</keyword>
<dbReference type="InterPro" id="IPR006895">
    <property type="entry name" value="Znf_Sec23_Sec24"/>
</dbReference>
<organism evidence="6">
    <name type="scientific">Fonticula alba</name>
    <name type="common">Slime mold</name>
    <dbReference type="NCBI Taxonomy" id="691883"/>
    <lineage>
        <taxon>Eukaryota</taxon>
        <taxon>Rotosphaerida</taxon>
        <taxon>Fonticulaceae</taxon>
        <taxon>Fonticula</taxon>
    </lineage>
</organism>
<dbReference type="InterPro" id="IPR007123">
    <property type="entry name" value="Gelsolin-like_dom"/>
</dbReference>
<protein>
    <submittedName>
        <fullName evidence="6">Uncharacterized protein</fullName>
    </submittedName>
</protein>
<feature type="domain" description="Gelsolin-like" evidence="4">
    <location>
        <begin position="615"/>
        <end position="667"/>
    </location>
</feature>
<evidence type="ECO:0000259" key="5">
    <source>
        <dbReference type="Pfam" id="PF04810"/>
    </source>
</evidence>
<dbReference type="GO" id="GO:0000149">
    <property type="term" value="F:SNARE binding"/>
    <property type="evidence" value="ECO:0007669"/>
    <property type="project" value="TreeGrafter"/>
</dbReference>
<dbReference type="InterPro" id="IPR036180">
    <property type="entry name" value="Gelsolin-like_dom_sf"/>
</dbReference>
<dbReference type="GO" id="GO:0006886">
    <property type="term" value="P:intracellular protein transport"/>
    <property type="evidence" value="ECO:0007669"/>
    <property type="project" value="InterPro"/>
</dbReference>
<dbReference type="Pfam" id="PF04810">
    <property type="entry name" value="zf-Sec23_Sec24"/>
    <property type="match status" value="1"/>
</dbReference>
<dbReference type="RefSeq" id="XP_009494173.1">
    <property type="nucleotide sequence ID" value="XM_009495898.1"/>
</dbReference>
<feature type="compositionally biased region" description="Low complexity" evidence="3">
    <location>
        <begin position="1"/>
        <end position="11"/>
    </location>
</feature>
<dbReference type="SUPFAM" id="SSF81995">
    <property type="entry name" value="beta-sandwich domain of Sec23/24"/>
    <property type="match status" value="1"/>
</dbReference>
<evidence type="ECO:0000256" key="3">
    <source>
        <dbReference type="SAM" id="MobiDB-lite"/>
    </source>
</evidence>
<dbReference type="PANTHER" id="PTHR13803">
    <property type="entry name" value="SEC24-RELATED PROTEIN"/>
    <property type="match status" value="1"/>
</dbReference>
<dbReference type="eggNOG" id="KOG1985">
    <property type="taxonomic scope" value="Eukaryota"/>
</dbReference>
<dbReference type="Gene3D" id="3.40.20.10">
    <property type="entry name" value="Severin"/>
    <property type="match status" value="1"/>
</dbReference>
<feature type="compositionally biased region" description="Low complexity" evidence="3">
    <location>
        <begin position="278"/>
        <end position="299"/>
    </location>
</feature>
<dbReference type="GO" id="GO:0030127">
    <property type="term" value="C:COPII vesicle coat"/>
    <property type="evidence" value="ECO:0007669"/>
    <property type="project" value="InterPro"/>
</dbReference>
<feature type="region of interest" description="Disordered" evidence="3">
    <location>
        <begin position="225"/>
        <end position="344"/>
    </location>
</feature>
<dbReference type="OrthoDB" id="49016at2759"/>